<dbReference type="STRING" id="6313.A0A0K0DQ54"/>
<protein>
    <recommendedName>
        <fullName evidence="2">Coiled-coil domain-containing protein 22 homolog</fullName>
    </recommendedName>
</protein>
<dbReference type="WBParaSite" id="ACAC_0001389301-mRNA-1">
    <property type="protein sequence ID" value="ACAC_0001389301-mRNA-1"/>
    <property type="gene ID" value="ACAC_0001389301"/>
</dbReference>
<feature type="region of interest" description="Disordered" evidence="4">
    <location>
        <begin position="210"/>
        <end position="230"/>
    </location>
</feature>
<dbReference type="Pfam" id="PF21674">
    <property type="entry name" value="CCDC22_N"/>
    <property type="match status" value="1"/>
</dbReference>
<keyword evidence="3" id="KW-0175">Coiled coil</keyword>
<evidence type="ECO:0000256" key="2">
    <source>
        <dbReference type="ARBA" id="ARBA00017553"/>
    </source>
</evidence>
<reference evidence="8" key="2">
    <citation type="submission" date="2017-02" db="UniProtKB">
        <authorList>
            <consortium name="WormBaseParasite"/>
        </authorList>
    </citation>
    <scope>IDENTIFICATION</scope>
</reference>
<dbReference type="PANTHER" id="PTHR15668">
    <property type="entry name" value="JM1 PROTEIN"/>
    <property type="match status" value="1"/>
</dbReference>
<dbReference type="GO" id="GO:2000060">
    <property type="term" value="P:positive regulation of ubiquitin-dependent protein catabolic process"/>
    <property type="evidence" value="ECO:0007669"/>
    <property type="project" value="TreeGrafter"/>
</dbReference>
<feature type="coiled-coil region" evidence="3">
    <location>
        <begin position="507"/>
        <end position="553"/>
    </location>
</feature>
<proteinExistence type="inferred from homology"/>
<evidence type="ECO:0000313" key="8">
    <source>
        <dbReference type="WBParaSite" id="ACAC_0001389301-mRNA-1"/>
    </source>
</evidence>
<evidence type="ECO:0000259" key="5">
    <source>
        <dbReference type="Pfam" id="PF05667"/>
    </source>
</evidence>
<name>A0A0K0DQ54_ANGCA</name>
<dbReference type="Pfam" id="PF05667">
    <property type="entry name" value="CCDC22_CC"/>
    <property type="match status" value="1"/>
</dbReference>
<comment type="similarity">
    <text evidence="1">Belongs to the CCDC22 family.</text>
</comment>
<feature type="domain" description="CCDC22 N-terminal" evidence="6">
    <location>
        <begin position="1"/>
        <end position="111"/>
    </location>
</feature>
<keyword evidence="7" id="KW-1185">Reference proteome</keyword>
<evidence type="ECO:0000256" key="3">
    <source>
        <dbReference type="SAM" id="Coils"/>
    </source>
</evidence>
<evidence type="ECO:0000313" key="7">
    <source>
        <dbReference type="Proteomes" id="UP000035642"/>
    </source>
</evidence>
<dbReference type="AlphaFoldDB" id="A0A0K0DQ54"/>
<accession>A0A0K0DQ54</accession>
<feature type="compositionally biased region" description="Basic residues" evidence="4">
    <location>
        <begin position="210"/>
        <end position="219"/>
    </location>
</feature>
<dbReference type="InterPro" id="IPR008530">
    <property type="entry name" value="CCDC22"/>
</dbReference>
<dbReference type="PANTHER" id="PTHR15668:SF4">
    <property type="entry name" value="COILED-COIL DOMAIN-CONTAINING PROTEIN 22"/>
    <property type="match status" value="1"/>
</dbReference>
<sequence>MDAIDRQILRICNELECSFFQAELTTLEQLSLEDSVEFLIRCLWQIAPECRETIPTWKLSPSVFERFQTASNLATLFKKHNVRGDFGYQTLLYGRTVELRQMFIAVVEKLPKHSPSRDTEQSAVSNFLFSIRTPIDCSLSWVPEFCRRLRMRREGRLWVPFDNEPDAFFFSSSRKPLWDAVASNQSRLALVNIIRSSEFSGSIAQPRLKPPLRTKPRIHRPSEQMVSSEPRIPEKGTLEQFSSGTELSGRQTHLDGILFSIAKKQETLAKVEGEIAVYRTKTTSIAECLSPNSDDILAFLRDPDLSRVKILAYLERCDDRMKRFVKECHDSREELVRELNRLQHQELQSRAHSQQETVNNRGKLEKTRYETLQNNHIAEEMKKYLEGTKRRDIDRVLIVRRIMEMTASIQKQSEEINKVFLDTLAVQRELKWLTQTLHRTFNTIEEALFKVDNGKSAIVADWWKQREPADAWVVEMEVEDQKGERAYKLFGKLHLSCMASVEAIERNGALARQNEELTNLIEIEKQNRFDEQLNRIQADLEVVVEENRKLENLLSEFST</sequence>
<evidence type="ECO:0000256" key="1">
    <source>
        <dbReference type="ARBA" id="ARBA00006438"/>
    </source>
</evidence>
<dbReference type="Proteomes" id="UP000035642">
    <property type="component" value="Unassembled WGS sequence"/>
</dbReference>
<dbReference type="InterPro" id="IPR048349">
    <property type="entry name" value="CCDC22_N"/>
</dbReference>
<evidence type="ECO:0000256" key="4">
    <source>
        <dbReference type="SAM" id="MobiDB-lite"/>
    </source>
</evidence>
<evidence type="ECO:0000259" key="6">
    <source>
        <dbReference type="Pfam" id="PF21674"/>
    </source>
</evidence>
<organism evidence="7 8">
    <name type="scientific">Angiostrongylus cantonensis</name>
    <name type="common">Rat lungworm</name>
    <dbReference type="NCBI Taxonomy" id="6313"/>
    <lineage>
        <taxon>Eukaryota</taxon>
        <taxon>Metazoa</taxon>
        <taxon>Ecdysozoa</taxon>
        <taxon>Nematoda</taxon>
        <taxon>Chromadorea</taxon>
        <taxon>Rhabditida</taxon>
        <taxon>Rhabditina</taxon>
        <taxon>Rhabditomorpha</taxon>
        <taxon>Strongyloidea</taxon>
        <taxon>Metastrongylidae</taxon>
        <taxon>Angiostrongylus</taxon>
    </lineage>
</organism>
<feature type="domain" description="CCDC22 coiled-coil" evidence="5">
    <location>
        <begin position="263"/>
        <end position="450"/>
    </location>
</feature>
<dbReference type="InterPro" id="IPR048348">
    <property type="entry name" value="CCDC22_CC"/>
</dbReference>
<dbReference type="GO" id="GO:0097602">
    <property type="term" value="F:cullin family protein binding"/>
    <property type="evidence" value="ECO:0007669"/>
    <property type="project" value="TreeGrafter"/>
</dbReference>
<reference evidence="7" key="1">
    <citation type="submission" date="2012-09" db="EMBL/GenBank/DDBJ databases">
        <authorList>
            <person name="Martin A.A."/>
        </authorList>
    </citation>
    <scope>NUCLEOTIDE SEQUENCE</scope>
</reference>